<sequence>MGPVMLPRPPHPLFRAARAVVFATVCVTLATAGHALAAREAVPGWAVVTGFGGVLAVTVLLAGHERSLPTITGGLLGGQFALHALFTKATVATTATAGAGAHDHAGHVAQVAASDGSVLTGGCGMTLAHAAAALLAGCWLRRGERAAWALARRVAAAADRPVRMLFALLAAEPAAPAPRVPAAPAAVAVPAAGRALRHQVVRRGPPVRSRALAHR</sequence>
<evidence type="ECO:0000313" key="3">
    <source>
        <dbReference type="Proteomes" id="UP000627838"/>
    </source>
</evidence>
<evidence type="ECO:0000256" key="1">
    <source>
        <dbReference type="SAM" id="Phobius"/>
    </source>
</evidence>
<keyword evidence="2" id="KW-0449">Lipoprotein</keyword>
<organism evidence="2 3">
    <name type="scientific">Actinomadura algeriensis</name>
    <dbReference type="NCBI Taxonomy" id="1679523"/>
    <lineage>
        <taxon>Bacteria</taxon>
        <taxon>Bacillati</taxon>
        <taxon>Actinomycetota</taxon>
        <taxon>Actinomycetes</taxon>
        <taxon>Streptosporangiales</taxon>
        <taxon>Thermomonosporaceae</taxon>
        <taxon>Actinomadura</taxon>
    </lineage>
</organism>
<dbReference type="EMBL" id="JADBDZ010000001">
    <property type="protein sequence ID" value="MBE1532723.1"/>
    <property type="molecule type" value="Genomic_DNA"/>
</dbReference>
<protein>
    <submittedName>
        <fullName evidence="2">Lipoprotein with Yx(FWY)xxD motif</fullName>
    </submittedName>
</protein>
<name>A0ABR9JQF9_9ACTN</name>
<reference evidence="2 3" key="1">
    <citation type="submission" date="2020-10" db="EMBL/GenBank/DDBJ databases">
        <title>Sequencing the genomes of 1000 actinobacteria strains.</title>
        <authorList>
            <person name="Klenk H.-P."/>
        </authorList>
    </citation>
    <scope>NUCLEOTIDE SEQUENCE [LARGE SCALE GENOMIC DNA]</scope>
    <source>
        <strain evidence="2 3">DSM 46744</strain>
    </source>
</reference>
<keyword evidence="3" id="KW-1185">Reference proteome</keyword>
<keyword evidence="1" id="KW-0472">Membrane</keyword>
<proteinExistence type="predicted"/>
<comment type="caution">
    <text evidence="2">The sequence shown here is derived from an EMBL/GenBank/DDBJ whole genome shotgun (WGS) entry which is preliminary data.</text>
</comment>
<keyword evidence="1" id="KW-1133">Transmembrane helix</keyword>
<keyword evidence="1" id="KW-0812">Transmembrane</keyword>
<dbReference type="Proteomes" id="UP000627838">
    <property type="component" value="Unassembled WGS sequence"/>
</dbReference>
<evidence type="ECO:0000313" key="2">
    <source>
        <dbReference type="EMBL" id="MBE1532723.1"/>
    </source>
</evidence>
<accession>A0ABR9JQF9</accession>
<dbReference type="RefSeq" id="WP_225961146.1">
    <property type="nucleotide sequence ID" value="NZ_JADBDZ010000001.1"/>
</dbReference>
<feature type="transmembrane region" description="Helical" evidence="1">
    <location>
        <begin position="45"/>
        <end position="63"/>
    </location>
</feature>
<gene>
    <name evidence="2" type="ORF">H4W34_002556</name>
</gene>